<dbReference type="GO" id="GO:0016651">
    <property type="term" value="F:oxidoreductase activity, acting on NAD(P)H"/>
    <property type="evidence" value="ECO:0007669"/>
    <property type="project" value="UniProtKB-ARBA"/>
</dbReference>
<dbReference type="EMBL" id="CP002637">
    <property type="protein sequence ID" value="AEB99526.1"/>
    <property type="molecule type" value="Genomic_DNA"/>
</dbReference>
<dbReference type="OrthoDB" id="307208at2"/>
<evidence type="ECO:0000313" key="5">
    <source>
        <dbReference type="Proteomes" id="UP000003505"/>
    </source>
</evidence>
<dbReference type="Gene3D" id="3.40.50.360">
    <property type="match status" value="1"/>
</dbReference>
<feature type="region of interest" description="Disordered" evidence="1">
    <location>
        <begin position="125"/>
        <end position="156"/>
    </location>
</feature>
<reference evidence="3 6" key="2">
    <citation type="submission" date="2011-04" db="EMBL/GenBank/DDBJ databases">
        <title>The complete genome of Selenomonas sputigena DSM 20758.</title>
        <authorList>
            <consortium name="US DOE Joint Genome Institute (JGI-PGF)"/>
            <person name="Lucas S."/>
            <person name="Copeland A."/>
            <person name="Lapidus A."/>
            <person name="Bruce D."/>
            <person name="Goodwin L."/>
            <person name="Pitluck S."/>
            <person name="Peters L."/>
            <person name="Kyrpides N."/>
            <person name="Mavromatis K."/>
            <person name="Ivanova N."/>
            <person name="Ovchinnikova G."/>
            <person name="Teshima H."/>
            <person name="Detter J.C."/>
            <person name="Tapia R."/>
            <person name="Han C."/>
            <person name="Land M."/>
            <person name="Hauser L."/>
            <person name="Markowitz V."/>
            <person name="Cheng J.-F."/>
            <person name="Hugenholtz P."/>
            <person name="Woyke T."/>
            <person name="Wu D."/>
            <person name="Gronow S."/>
            <person name="Wellnitz S."/>
            <person name="Schneider S."/>
            <person name="Klenk H.-P."/>
            <person name="Eisen J.A."/>
        </authorList>
    </citation>
    <scope>NUCLEOTIDE SEQUENCE [LARGE SCALE GENOMIC DNA]</scope>
    <source>
        <strain evidence="3">ATCC 35185</strain>
        <strain evidence="6">ATCC 35185 / DSM 20758 / VPI D19B-28</strain>
    </source>
</reference>
<gene>
    <name evidence="3" type="ordered locus">Selsp_0554</name>
    <name evidence="4" type="ORF">SELSPUOL_02119</name>
</gene>
<dbReference type="eggNOG" id="COG0716">
    <property type="taxonomic scope" value="Bacteria"/>
</dbReference>
<organism evidence="4 5">
    <name type="scientific">Selenomonas sputigena (strain ATCC 35185 / DSM 20758 / CCUG 44933 / VPI D19B-28)</name>
    <dbReference type="NCBI Taxonomy" id="546271"/>
    <lineage>
        <taxon>Bacteria</taxon>
        <taxon>Bacillati</taxon>
        <taxon>Bacillota</taxon>
        <taxon>Negativicutes</taxon>
        <taxon>Selenomonadales</taxon>
        <taxon>Selenomonadaceae</taxon>
        <taxon>Selenomonas</taxon>
    </lineage>
</organism>
<dbReference type="Pfam" id="PF12641">
    <property type="entry name" value="Flavodoxin_3"/>
    <property type="match status" value="1"/>
</dbReference>
<proteinExistence type="predicted"/>
<evidence type="ECO:0000313" key="3">
    <source>
        <dbReference type="EMBL" id="AEB99526.1"/>
    </source>
</evidence>
<dbReference type="SUPFAM" id="SSF52218">
    <property type="entry name" value="Flavoproteins"/>
    <property type="match status" value="1"/>
</dbReference>
<dbReference type="RefSeq" id="WP_006193442.1">
    <property type="nucleotide sequence ID" value="NC_015437.1"/>
</dbReference>
<reference evidence="4 5" key="1">
    <citation type="submission" date="2009-09" db="EMBL/GenBank/DDBJ databases">
        <authorList>
            <person name="Weinstock G."/>
            <person name="Sodergren E."/>
            <person name="Clifton S."/>
            <person name="Fulton L."/>
            <person name="Fulton B."/>
            <person name="Courtney L."/>
            <person name="Fronick C."/>
            <person name="Harrison M."/>
            <person name="Strong C."/>
            <person name="Farmer C."/>
            <person name="Delahaunty K."/>
            <person name="Markovic C."/>
            <person name="Hall O."/>
            <person name="Minx P."/>
            <person name="Tomlinson C."/>
            <person name="Mitreva M."/>
            <person name="Nelson J."/>
            <person name="Hou S."/>
            <person name="Wollam A."/>
            <person name="Pepin K.H."/>
            <person name="Johnson M."/>
            <person name="Bhonagiri V."/>
            <person name="Nash W.E."/>
            <person name="Warren W."/>
            <person name="Chinwalla A."/>
            <person name="Mardis E.R."/>
            <person name="Wilson R.K."/>
        </authorList>
    </citation>
    <scope>NUCLEOTIDE SEQUENCE [LARGE SCALE GENOMIC DNA]</scope>
    <source>
        <strain evidence="4">ATCC 35185</strain>
        <strain evidence="5">ATCC 35185 / DSM 20758 / VPI D19B-28</strain>
    </source>
</reference>
<dbReference type="Proteomes" id="UP000011124">
    <property type="component" value="Chromosome"/>
</dbReference>
<feature type="domain" description="Flavodoxin-like" evidence="2">
    <location>
        <begin position="6"/>
        <end position="162"/>
    </location>
</feature>
<dbReference type="STRING" id="546271.Selsp_0554"/>
<dbReference type="KEGG" id="ssg:Selsp_0554"/>
<dbReference type="InterPro" id="IPR008254">
    <property type="entry name" value="Flavodoxin/NO_synth"/>
</dbReference>
<keyword evidence="6" id="KW-1185">Reference proteome</keyword>
<evidence type="ECO:0000256" key="1">
    <source>
        <dbReference type="SAM" id="MobiDB-lite"/>
    </source>
</evidence>
<dbReference type="InterPro" id="IPR029039">
    <property type="entry name" value="Flavoprotein-like_sf"/>
</dbReference>
<dbReference type="Proteomes" id="UP000003505">
    <property type="component" value="Unassembled WGS sequence"/>
</dbReference>
<feature type="compositionally biased region" description="Basic and acidic residues" evidence="1">
    <location>
        <begin position="125"/>
        <end position="135"/>
    </location>
</feature>
<evidence type="ECO:0000259" key="2">
    <source>
        <dbReference type="Pfam" id="PF12641"/>
    </source>
</evidence>
<evidence type="ECO:0000313" key="4">
    <source>
        <dbReference type="EMBL" id="EEX76294.1"/>
    </source>
</evidence>
<accession>C9LXB1</accession>
<sequence length="181" mass="19964">MKEWCVIYSSLTGNTKLVAEAMAEEADADLFSVEKAPEDLSGYEAVALGYWLRRGAPDPKMLALLPRIEGKDVVFFQTHGTDPGSEHAVTAFARAGYALGAACYIAGTFSCQGKLNPKIVEKRKKEAAAEDDPHAGKKAQARWQRAASHPDAEDLQRAHDFMRVMLEKRLKRKARLEAGKM</sequence>
<protein>
    <submittedName>
        <fullName evidence="3">Flavodoxin/nitric oxide synthase</fullName>
    </submittedName>
</protein>
<dbReference type="AlphaFoldDB" id="C9LXB1"/>
<dbReference type="EMBL" id="ACKP02000049">
    <property type="protein sequence ID" value="EEX76294.1"/>
    <property type="molecule type" value="Genomic_DNA"/>
</dbReference>
<dbReference type="HOGENOM" id="CLU_098259_0_0_9"/>
<evidence type="ECO:0000313" key="6">
    <source>
        <dbReference type="Proteomes" id="UP000011124"/>
    </source>
</evidence>
<name>C9LXB1_SELS3</name>
<dbReference type="GO" id="GO:0010181">
    <property type="term" value="F:FMN binding"/>
    <property type="evidence" value="ECO:0007669"/>
    <property type="project" value="InterPro"/>
</dbReference>